<accession>A0A5E4Q8L6</accession>
<evidence type="ECO:0000313" key="2">
    <source>
        <dbReference type="EMBL" id="VVC93912.1"/>
    </source>
</evidence>
<evidence type="ECO:0000313" key="3">
    <source>
        <dbReference type="Proteomes" id="UP000324832"/>
    </source>
</evidence>
<dbReference type="AlphaFoldDB" id="A0A5E4Q8L6"/>
<gene>
    <name evidence="2" type="ORF">LSINAPIS_LOCUS6006</name>
</gene>
<feature type="compositionally biased region" description="Gly residues" evidence="1">
    <location>
        <begin position="1"/>
        <end position="10"/>
    </location>
</feature>
<evidence type="ECO:0000256" key="1">
    <source>
        <dbReference type="SAM" id="MobiDB-lite"/>
    </source>
</evidence>
<sequence length="29" mass="3009">MMTENVGGGDHLAPGDPYACLSSSSIKRD</sequence>
<organism evidence="2 3">
    <name type="scientific">Leptidea sinapis</name>
    <dbReference type="NCBI Taxonomy" id="189913"/>
    <lineage>
        <taxon>Eukaryota</taxon>
        <taxon>Metazoa</taxon>
        <taxon>Ecdysozoa</taxon>
        <taxon>Arthropoda</taxon>
        <taxon>Hexapoda</taxon>
        <taxon>Insecta</taxon>
        <taxon>Pterygota</taxon>
        <taxon>Neoptera</taxon>
        <taxon>Endopterygota</taxon>
        <taxon>Lepidoptera</taxon>
        <taxon>Glossata</taxon>
        <taxon>Ditrysia</taxon>
        <taxon>Papilionoidea</taxon>
        <taxon>Pieridae</taxon>
        <taxon>Dismorphiinae</taxon>
        <taxon>Leptidea</taxon>
    </lineage>
</organism>
<proteinExistence type="predicted"/>
<keyword evidence="3" id="KW-1185">Reference proteome</keyword>
<feature type="region of interest" description="Disordered" evidence="1">
    <location>
        <begin position="1"/>
        <end position="29"/>
    </location>
</feature>
<dbReference type="EMBL" id="FZQP02001815">
    <property type="protein sequence ID" value="VVC93912.1"/>
    <property type="molecule type" value="Genomic_DNA"/>
</dbReference>
<protein>
    <submittedName>
        <fullName evidence="2">Uncharacterized protein</fullName>
    </submittedName>
</protein>
<dbReference type="Proteomes" id="UP000324832">
    <property type="component" value="Unassembled WGS sequence"/>
</dbReference>
<reference evidence="2 3" key="1">
    <citation type="submission" date="2017-07" db="EMBL/GenBank/DDBJ databases">
        <authorList>
            <person name="Talla V."/>
            <person name="Backstrom N."/>
        </authorList>
    </citation>
    <scope>NUCLEOTIDE SEQUENCE [LARGE SCALE GENOMIC DNA]</scope>
</reference>
<name>A0A5E4Q8L6_9NEOP</name>